<dbReference type="STRING" id="293826.Amet_3863"/>
<protein>
    <submittedName>
        <fullName evidence="7">Fumarate reductase/succinate dehydrogenase flavoprotein domain protein</fullName>
    </submittedName>
</protein>
<keyword evidence="2" id="KW-0285">Flavoprotein</keyword>
<feature type="signal peptide" evidence="5">
    <location>
        <begin position="1"/>
        <end position="21"/>
    </location>
</feature>
<dbReference type="GO" id="GO:0033765">
    <property type="term" value="F:steroid dehydrogenase activity, acting on the CH-CH group of donors"/>
    <property type="evidence" value="ECO:0007669"/>
    <property type="project" value="UniProtKB-ARBA"/>
</dbReference>
<keyword evidence="4" id="KW-0560">Oxidoreductase</keyword>
<dbReference type="eggNOG" id="COG1053">
    <property type="taxonomic scope" value="Bacteria"/>
</dbReference>
<feature type="domain" description="FAD-dependent oxidoreductase 2 FAD-binding" evidence="6">
    <location>
        <begin position="45"/>
        <end position="466"/>
    </location>
</feature>
<dbReference type="InterPro" id="IPR050315">
    <property type="entry name" value="FAD-oxidoreductase_2"/>
</dbReference>
<dbReference type="GO" id="GO:0008202">
    <property type="term" value="P:steroid metabolic process"/>
    <property type="evidence" value="ECO:0007669"/>
    <property type="project" value="UniProtKB-ARBA"/>
</dbReference>
<evidence type="ECO:0000256" key="4">
    <source>
        <dbReference type="ARBA" id="ARBA00023002"/>
    </source>
</evidence>
<accession>A6TUV8</accession>
<evidence type="ECO:0000256" key="5">
    <source>
        <dbReference type="SAM" id="SignalP"/>
    </source>
</evidence>
<feature type="chain" id="PRO_5039308709" evidence="5">
    <location>
        <begin position="22"/>
        <end position="485"/>
    </location>
</feature>
<dbReference type="Pfam" id="PF00890">
    <property type="entry name" value="FAD_binding_2"/>
    <property type="match status" value="1"/>
</dbReference>
<evidence type="ECO:0000256" key="1">
    <source>
        <dbReference type="ARBA" id="ARBA00001974"/>
    </source>
</evidence>
<dbReference type="RefSeq" id="WP_012064931.1">
    <property type="nucleotide sequence ID" value="NC_009633.1"/>
</dbReference>
<evidence type="ECO:0000256" key="3">
    <source>
        <dbReference type="ARBA" id="ARBA00022827"/>
    </source>
</evidence>
<keyword evidence="5" id="KW-0732">Signal</keyword>
<name>A6TUV8_ALKMQ</name>
<dbReference type="EMBL" id="CP000724">
    <property type="protein sequence ID" value="ABR49976.1"/>
    <property type="molecule type" value="Genomic_DNA"/>
</dbReference>
<dbReference type="PANTHER" id="PTHR43400:SF10">
    <property type="entry name" value="3-OXOSTEROID 1-DEHYDROGENASE"/>
    <property type="match status" value="1"/>
</dbReference>
<sequence length="485" mass="51413">MLSKKRFLVFVSVLLIVGLLAGCTTSSNPTAKDETDTEGKVIEKDILVIGGGAAGLAAAIEAADEGASVILVEKMSYLGGSTLISAGIMYGAETPIQKQQGITETWEDLAAYWIDMAEGNVDVDLINYIASHSGETFEWLEEQGVEFAEGLSPQGVSPALRGHTPKEGRGMGLIQPLEKTAREKGVEILPNAPATKLLVNDENEIVGAEVDEKGEKIIINAKAVILATGGYDRNPELIAEYAPVANNYTSYSAVGNVGDGLVMAREVGAEIVSKNSVIGFKGMGPDYPYTTPLGGLVFLPGLYVNPNGERFVQENEHYAVVVDIMAKNGYDAYYVIIDKNTPTEIIESGIEDGYGFKGETIEDLAEAIGLPVENLVETVERYNQLAGLGVDEDFGKAGELNVIEEGPYYAVKVTPAMIGSIGGPKVTLEGRVLNPEGNAVKGLFAAGEVANGQLYNEVYPASGTSITMSFTLGRVAGREAAKEVK</sequence>
<reference evidence="8" key="1">
    <citation type="journal article" date="2016" name="Genome Announc.">
        <title>Complete genome sequence of Alkaliphilus metalliredigens strain QYMF, an alkaliphilic and metal-reducing bacterium isolated from borax-contaminated leachate ponds.</title>
        <authorList>
            <person name="Hwang C."/>
            <person name="Copeland A."/>
            <person name="Lucas S."/>
            <person name="Lapidus A."/>
            <person name="Barry K."/>
            <person name="Detter J.C."/>
            <person name="Glavina Del Rio T."/>
            <person name="Hammon N."/>
            <person name="Israni S."/>
            <person name="Dalin E."/>
            <person name="Tice H."/>
            <person name="Pitluck S."/>
            <person name="Chertkov O."/>
            <person name="Brettin T."/>
            <person name="Bruce D."/>
            <person name="Han C."/>
            <person name="Schmutz J."/>
            <person name="Larimer F."/>
            <person name="Land M.L."/>
            <person name="Hauser L."/>
            <person name="Kyrpides N."/>
            <person name="Mikhailova N."/>
            <person name="Ye Q."/>
            <person name="Zhou J."/>
            <person name="Richardson P."/>
            <person name="Fields M.W."/>
        </authorList>
    </citation>
    <scope>NUCLEOTIDE SEQUENCE [LARGE SCALE GENOMIC DNA]</scope>
    <source>
        <strain evidence="8">QYMF</strain>
    </source>
</reference>
<comment type="cofactor">
    <cofactor evidence="1">
        <name>FAD</name>
        <dbReference type="ChEBI" id="CHEBI:57692"/>
    </cofactor>
</comment>
<evidence type="ECO:0000259" key="6">
    <source>
        <dbReference type="Pfam" id="PF00890"/>
    </source>
</evidence>
<dbReference type="OrthoDB" id="3169476at2"/>
<dbReference type="Gene3D" id="3.50.50.60">
    <property type="entry name" value="FAD/NAD(P)-binding domain"/>
    <property type="match status" value="1"/>
</dbReference>
<dbReference type="SUPFAM" id="SSF56425">
    <property type="entry name" value="Succinate dehydrogenase/fumarate reductase flavoprotein, catalytic domain"/>
    <property type="match status" value="1"/>
</dbReference>
<proteinExistence type="predicted"/>
<dbReference type="KEGG" id="amt:Amet_3863"/>
<dbReference type="InterPro" id="IPR036188">
    <property type="entry name" value="FAD/NAD-bd_sf"/>
</dbReference>
<keyword evidence="8" id="KW-1185">Reference proteome</keyword>
<dbReference type="Proteomes" id="UP000001572">
    <property type="component" value="Chromosome"/>
</dbReference>
<dbReference type="SUPFAM" id="SSF51905">
    <property type="entry name" value="FAD/NAD(P)-binding domain"/>
    <property type="match status" value="1"/>
</dbReference>
<evidence type="ECO:0000313" key="8">
    <source>
        <dbReference type="Proteomes" id="UP000001572"/>
    </source>
</evidence>
<dbReference type="PANTHER" id="PTHR43400">
    <property type="entry name" value="FUMARATE REDUCTASE"/>
    <property type="match status" value="1"/>
</dbReference>
<dbReference type="HOGENOM" id="CLU_011398_4_5_9"/>
<keyword evidence="3" id="KW-0274">FAD</keyword>
<dbReference type="Gene3D" id="3.90.700.10">
    <property type="entry name" value="Succinate dehydrogenase/fumarate reductase flavoprotein, catalytic domain"/>
    <property type="match status" value="1"/>
</dbReference>
<dbReference type="AlphaFoldDB" id="A6TUV8"/>
<evidence type="ECO:0000313" key="7">
    <source>
        <dbReference type="EMBL" id="ABR49976.1"/>
    </source>
</evidence>
<evidence type="ECO:0000256" key="2">
    <source>
        <dbReference type="ARBA" id="ARBA00022630"/>
    </source>
</evidence>
<dbReference type="PRINTS" id="PR00368">
    <property type="entry name" value="FADPNR"/>
</dbReference>
<organism evidence="7 8">
    <name type="scientific">Alkaliphilus metalliredigens (strain QYMF)</name>
    <dbReference type="NCBI Taxonomy" id="293826"/>
    <lineage>
        <taxon>Bacteria</taxon>
        <taxon>Bacillati</taxon>
        <taxon>Bacillota</taxon>
        <taxon>Clostridia</taxon>
        <taxon>Peptostreptococcales</taxon>
        <taxon>Natronincolaceae</taxon>
        <taxon>Alkaliphilus</taxon>
    </lineage>
</organism>
<dbReference type="InterPro" id="IPR027477">
    <property type="entry name" value="Succ_DH/fumarate_Rdtase_cat_sf"/>
</dbReference>
<gene>
    <name evidence="7" type="ordered locus">Amet_3863</name>
</gene>
<dbReference type="PROSITE" id="PS51257">
    <property type="entry name" value="PROKAR_LIPOPROTEIN"/>
    <property type="match status" value="1"/>
</dbReference>
<dbReference type="InterPro" id="IPR003953">
    <property type="entry name" value="FAD-dep_OxRdtase_2_FAD-bd"/>
</dbReference>